<sequence>MRFALALQEPDRPVRHRPPPRAPPGTAATAPRFVSMESVQVFRSIRVAARDRARLAEIAGIVARFGLGALALHLGLGEPQQDETSGAQGASPAARADDA</sequence>
<dbReference type="EMBL" id="JALHLF010000042">
    <property type="protein sequence ID" value="MCJ2183359.1"/>
    <property type="molecule type" value="Genomic_DNA"/>
</dbReference>
<evidence type="ECO:0000256" key="1">
    <source>
        <dbReference type="SAM" id="MobiDB-lite"/>
    </source>
</evidence>
<reference evidence="2" key="1">
    <citation type="submission" date="2022-03" db="EMBL/GenBank/DDBJ databases">
        <title>Identification of a novel bacterium isolated from mangrove sediments.</title>
        <authorList>
            <person name="Pan X."/>
        </authorList>
    </citation>
    <scope>NUCLEOTIDE SEQUENCE</scope>
    <source>
        <strain evidence="2">B1949</strain>
    </source>
</reference>
<comment type="caution">
    <text evidence="2">The sequence shown here is derived from an EMBL/GenBank/DDBJ whole genome shotgun (WGS) entry which is preliminary data.</text>
</comment>
<accession>A0ABT0BF01</accession>
<name>A0ABT0BF01_9SPHN</name>
<gene>
    <name evidence="2" type="ORF">MTR62_11755</name>
</gene>
<protein>
    <submittedName>
        <fullName evidence="2">Uncharacterized protein</fullName>
    </submittedName>
</protein>
<evidence type="ECO:0000313" key="3">
    <source>
        <dbReference type="Proteomes" id="UP001162881"/>
    </source>
</evidence>
<feature type="non-terminal residue" evidence="2">
    <location>
        <position position="99"/>
    </location>
</feature>
<feature type="region of interest" description="Disordered" evidence="1">
    <location>
        <begin position="79"/>
        <end position="99"/>
    </location>
</feature>
<keyword evidence="3" id="KW-1185">Reference proteome</keyword>
<proteinExistence type="predicted"/>
<feature type="region of interest" description="Disordered" evidence="1">
    <location>
        <begin position="1"/>
        <end position="30"/>
    </location>
</feature>
<dbReference type="Proteomes" id="UP001162881">
    <property type="component" value="Unassembled WGS sequence"/>
</dbReference>
<organism evidence="2 3">
    <name type="scientific">Novosphingobium organovorum</name>
    <dbReference type="NCBI Taxonomy" id="2930092"/>
    <lineage>
        <taxon>Bacteria</taxon>
        <taxon>Pseudomonadati</taxon>
        <taxon>Pseudomonadota</taxon>
        <taxon>Alphaproteobacteria</taxon>
        <taxon>Sphingomonadales</taxon>
        <taxon>Sphingomonadaceae</taxon>
        <taxon>Novosphingobium</taxon>
    </lineage>
</organism>
<evidence type="ECO:0000313" key="2">
    <source>
        <dbReference type="EMBL" id="MCJ2183359.1"/>
    </source>
</evidence>